<dbReference type="SUPFAM" id="SSF51735">
    <property type="entry name" value="NAD(P)-binding Rossmann-fold domains"/>
    <property type="match status" value="1"/>
</dbReference>
<accession>A0A918PMP5</accession>
<protein>
    <recommendedName>
        <fullName evidence="4">Epimerase</fullName>
    </recommendedName>
</protein>
<evidence type="ECO:0000313" key="3">
    <source>
        <dbReference type="Proteomes" id="UP000648075"/>
    </source>
</evidence>
<evidence type="ECO:0000256" key="1">
    <source>
        <dbReference type="SAM" id="MobiDB-lite"/>
    </source>
</evidence>
<dbReference type="Gene3D" id="3.40.50.720">
    <property type="entry name" value="NAD(P)-binding Rossmann-like Domain"/>
    <property type="match status" value="2"/>
</dbReference>
<feature type="region of interest" description="Disordered" evidence="1">
    <location>
        <begin position="342"/>
        <end position="364"/>
    </location>
</feature>
<name>A0A918PMP5_9SPHN</name>
<evidence type="ECO:0008006" key="4">
    <source>
        <dbReference type="Google" id="ProtNLM"/>
    </source>
</evidence>
<reference evidence="2" key="2">
    <citation type="submission" date="2020-09" db="EMBL/GenBank/DDBJ databases">
        <authorList>
            <person name="Sun Q."/>
            <person name="Kim S."/>
        </authorList>
    </citation>
    <scope>NUCLEOTIDE SEQUENCE</scope>
    <source>
        <strain evidence="2">KCTC 32255</strain>
    </source>
</reference>
<organism evidence="2 3">
    <name type="scientific">Novosphingobium colocasiae</name>
    <dbReference type="NCBI Taxonomy" id="1256513"/>
    <lineage>
        <taxon>Bacteria</taxon>
        <taxon>Pseudomonadati</taxon>
        <taxon>Pseudomonadota</taxon>
        <taxon>Alphaproteobacteria</taxon>
        <taxon>Sphingomonadales</taxon>
        <taxon>Sphingomonadaceae</taxon>
        <taxon>Novosphingobium</taxon>
    </lineage>
</organism>
<keyword evidence="3" id="KW-1185">Reference proteome</keyword>
<dbReference type="AlphaFoldDB" id="A0A918PMP5"/>
<reference evidence="2" key="1">
    <citation type="journal article" date="2014" name="Int. J. Syst. Evol. Microbiol.">
        <title>Complete genome sequence of Corynebacterium casei LMG S-19264T (=DSM 44701T), isolated from a smear-ripened cheese.</title>
        <authorList>
            <consortium name="US DOE Joint Genome Institute (JGI-PGF)"/>
            <person name="Walter F."/>
            <person name="Albersmeier A."/>
            <person name="Kalinowski J."/>
            <person name="Ruckert C."/>
        </authorList>
    </citation>
    <scope>NUCLEOTIDE SEQUENCE</scope>
    <source>
        <strain evidence="2">KCTC 32255</strain>
    </source>
</reference>
<evidence type="ECO:0000313" key="2">
    <source>
        <dbReference type="EMBL" id="GGZ16346.1"/>
    </source>
</evidence>
<gene>
    <name evidence="2" type="ORF">GCM10011614_33910</name>
</gene>
<dbReference type="PANTHER" id="PTHR43245">
    <property type="entry name" value="BIFUNCTIONAL POLYMYXIN RESISTANCE PROTEIN ARNA"/>
    <property type="match status" value="1"/>
</dbReference>
<proteinExistence type="predicted"/>
<dbReference type="EMBL" id="BMZA01000027">
    <property type="protein sequence ID" value="GGZ16346.1"/>
    <property type="molecule type" value="Genomic_DNA"/>
</dbReference>
<dbReference type="Proteomes" id="UP000648075">
    <property type="component" value="Unassembled WGS sequence"/>
</dbReference>
<comment type="caution">
    <text evidence="2">The sequence shown here is derived from an EMBL/GenBank/DDBJ whole genome shotgun (WGS) entry which is preliminary data.</text>
</comment>
<dbReference type="InterPro" id="IPR050177">
    <property type="entry name" value="Lipid_A_modif_metabolic_enz"/>
</dbReference>
<sequence>MRALVIGGTGPTGPFIVNGLLARGYKVAILHRGNHELDEIPPEVEHIHVDPHFSEALEEGLKGREFDLCIATYGRLRLVAEAMVGRTKRFISVGGPGYGGIFRPQSKFPTGELIPVEEASQFIQSADDNKFGYQMKLTEDRVFELHSEATHLRYPYTYGPHQISPHEWLIVRRLRDERRYILAIDGGQTHHPRGYSENVAHAVLLAVDNPTVAAGKIYNCGDERQLTLAQVVEVIADEMKADVGIVGVPSGVGRLARTMMLGDTLQSIVPDLYAIKSDLGYKDVVDPVEGLRRTVRWLLENQPEPGGRVEKILNDPFDYEAEDKFVEEYSRALESLSAYSWDDKPSIHPYAHPKKLGEKDRYGR</sequence>
<feature type="compositionally biased region" description="Basic and acidic residues" evidence="1">
    <location>
        <begin position="355"/>
        <end position="364"/>
    </location>
</feature>
<dbReference type="InterPro" id="IPR036291">
    <property type="entry name" value="NAD(P)-bd_dom_sf"/>
</dbReference>